<dbReference type="InterPro" id="IPR016122">
    <property type="entry name" value="SpoOB_C"/>
</dbReference>
<proteinExistence type="predicted"/>
<protein>
    <submittedName>
        <fullName evidence="5">Sporulation initiation phosphotransferase B</fullName>
    </submittedName>
</protein>
<dbReference type="Pfam" id="PF14689">
    <property type="entry name" value="SPOB_a"/>
    <property type="match status" value="1"/>
</dbReference>
<dbReference type="SUPFAM" id="SSF55890">
    <property type="entry name" value="Sporulation response regulatory protein Spo0B"/>
    <property type="match status" value="1"/>
</dbReference>
<dbReference type="EMBL" id="JAOTPO010000012">
    <property type="protein sequence ID" value="MDE5415004.1"/>
    <property type="molecule type" value="Genomic_DNA"/>
</dbReference>
<keyword evidence="2" id="KW-0808">Transferase</keyword>
<sequence>MAKPNEIIDILRHSRHDWLNVMQLIKGNLALNRPERIEEIIRSVIQQSQNESKLSSLNIPALVADLLTFNWENHCYELEIEVIGDVKDLSHYENELHEWYSQFIKLLDQCCDEGTENHLLVTFQLLEEEVKIIFDFQGQFKDISVIESWFKSPSSELLVIAEKELSVNEMFCVVTLN</sequence>
<keyword evidence="1" id="KW-0597">Phosphoprotein</keyword>
<dbReference type="Gene3D" id="3.30.565.30">
    <property type="entry name" value="Sporulation initiation phosphotransferase B (SpoOB), C-terminal domain"/>
    <property type="match status" value="1"/>
</dbReference>
<dbReference type="RefSeq" id="WP_275119610.1">
    <property type="nucleotide sequence ID" value="NZ_JAOTPO010000012.1"/>
</dbReference>
<dbReference type="InterPro" id="IPR016120">
    <property type="entry name" value="Sig_transdc_His_kin_SpoOB"/>
</dbReference>
<dbReference type="Gene3D" id="1.10.287.130">
    <property type="match status" value="1"/>
</dbReference>
<name>A0ABT5VL68_9BACI</name>
<evidence type="ECO:0000259" key="4">
    <source>
        <dbReference type="SMART" id="SM01317"/>
    </source>
</evidence>
<dbReference type="Proteomes" id="UP001148125">
    <property type="component" value="Unassembled WGS sequence"/>
</dbReference>
<evidence type="ECO:0000256" key="2">
    <source>
        <dbReference type="ARBA" id="ARBA00022679"/>
    </source>
</evidence>
<reference evidence="5" key="1">
    <citation type="submission" date="2024-05" db="EMBL/GenBank/DDBJ databases">
        <title>Alkalihalobacillus sp. strain MEB203 novel alkaliphilic bacterium from Lonar Lake, India.</title>
        <authorList>
            <person name="Joshi A."/>
            <person name="Thite S."/>
            <person name="Mengade P."/>
        </authorList>
    </citation>
    <scope>NUCLEOTIDE SEQUENCE</scope>
    <source>
        <strain evidence="5">MEB 203</strain>
    </source>
</reference>
<organism evidence="5 6">
    <name type="scientific">Alkalihalobacterium chitinilyticum</name>
    <dbReference type="NCBI Taxonomy" id="2980103"/>
    <lineage>
        <taxon>Bacteria</taxon>
        <taxon>Bacillati</taxon>
        <taxon>Bacillota</taxon>
        <taxon>Bacilli</taxon>
        <taxon>Bacillales</taxon>
        <taxon>Bacillaceae</taxon>
        <taxon>Alkalihalobacterium</taxon>
    </lineage>
</organism>
<dbReference type="InterPro" id="IPR039506">
    <property type="entry name" value="SPOB_a"/>
</dbReference>
<evidence type="ECO:0000313" key="5">
    <source>
        <dbReference type="EMBL" id="MDE5415004.1"/>
    </source>
</evidence>
<evidence type="ECO:0000256" key="1">
    <source>
        <dbReference type="ARBA" id="ARBA00022553"/>
    </source>
</evidence>
<comment type="caution">
    <text evidence="5">The sequence shown here is derived from an EMBL/GenBank/DDBJ whole genome shotgun (WGS) entry which is preliminary data.</text>
</comment>
<evidence type="ECO:0000313" key="6">
    <source>
        <dbReference type="Proteomes" id="UP001148125"/>
    </source>
</evidence>
<dbReference type="Pfam" id="PF14682">
    <property type="entry name" value="SPOB_ab"/>
    <property type="match status" value="1"/>
</dbReference>
<dbReference type="SMART" id="SM01317">
    <property type="entry name" value="SPOB_ab"/>
    <property type="match status" value="1"/>
</dbReference>
<feature type="domain" description="Sporulation initiation phosphotransferase B C-terminal" evidence="4">
    <location>
        <begin position="59"/>
        <end position="167"/>
    </location>
</feature>
<dbReference type="InterPro" id="IPR037100">
    <property type="entry name" value="Spo0B_C_sf"/>
</dbReference>
<keyword evidence="6" id="KW-1185">Reference proteome</keyword>
<accession>A0ABT5VL68</accession>
<gene>
    <name evidence="5" type="ORF">N7Z68_16705</name>
</gene>
<evidence type="ECO:0000256" key="3">
    <source>
        <dbReference type="ARBA" id="ARBA00022777"/>
    </source>
</evidence>
<keyword evidence="3" id="KW-0418">Kinase</keyword>